<evidence type="ECO:0000313" key="1">
    <source>
        <dbReference type="EMBL" id="GGD96782.1"/>
    </source>
</evidence>
<protein>
    <submittedName>
        <fullName evidence="1">Uncharacterized protein</fullName>
    </submittedName>
</protein>
<keyword evidence="2" id="KW-1185">Reference proteome</keyword>
<dbReference type="Proteomes" id="UP000597138">
    <property type="component" value="Unassembled WGS sequence"/>
</dbReference>
<gene>
    <name evidence="1" type="ORF">GCM10010985_59370</name>
</gene>
<organism evidence="1 2">
    <name type="scientific">Caballeronia grimmiae</name>
    <dbReference type="NCBI Taxonomy" id="1071679"/>
    <lineage>
        <taxon>Bacteria</taxon>
        <taxon>Pseudomonadati</taxon>
        <taxon>Pseudomonadota</taxon>
        <taxon>Betaproteobacteria</taxon>
        <taxon>Burkholderiales</taxon>
        <taxon>Burkholderiaceae</taxon>
        <taxon>Caballeronia</taxon>
    </lineage>
</organism>
<sequence>MTAEFFDRSVRSLKGIISAPSTPITVEDMNKAIKEQAMSTKATLAHHESNDASEPSWRLYEEIFETGIVYLELNGVAIDFTMLGNVENRPGTVLLRLPIETAQQLGLHTSVPADKWARACDADK</sequence>
<evidence type="ECO:0000313" key="2">
    <source>
        <dbReference type="Proteomes" id="UP000597138"/>
    </source>
</evidence>
<proteinExistence type="predicted"/>
<name>A0ABQ1SAA4_9BURK</name>
<reference evidence="2" key="1">
    <citation type="journal article" date="2019" name="Int. J. Syst. Evol. Microbiol.">
        <title>The Global Catalogue of Microorganisms (GCM) 10K type strain sequencing project: providing services to taxonomists for standard genome sequencing and annotation.</title>
        <authorList>
            <consortium name="The Broad Institute Genomics Platform"/>
            <consortium name="The Broad Institute Genome Sequencing Center for Infectious Disease"/>
            <person name="Wu L."/>
            <person name="Ma J."/>
        </authorList>
    </citation>
    <scope>NUCLEOTIDE SEQUENCE [LARGE SCALE GENOMIC DNA]</scope>
    <source>
        <strain evidence="2">CGMCC 1.11013</strain>
    </source>
</reference>
<accession>A0ABQ1SAA4</accession>
<comment type="caution">
    <text evidence="1">The sequence shown here is derived from an EMBL/GenBank/DDBJ whole genome shotgun (WGS) entry which is preliminary data.</text>
</comment>
<dbReference type="EMBL" id="BMEG01000017">
    <property type="protein sequence ID" value="GGD96782.1"/>
    <property type="molecule type" value="Genomic_DNA"/>
</dbReference>
<dbReference type="RefSeq" id="WP_229754112.1">
    <property type="nucleotide sequence ID" value="NZ_BMEG01000017.1"/>
</dbReference>